<evidence type="ECO:0000256" key="7">
    <source>
        <dbReference type="RuleBase" id="RU000477"/>
    </source>
</evidence>
<accession>A0A6A3V6G5</accession>
<dbReference type="OrthoDB" id="94631at2759"/>
<proteinExistence type="inferred from homology"/>
<gene>
    <name evidence="10" type="ORF">PF005_g31974</name>
    <name evidence="9" type="ORF">PF011_g31352</name>
</gene>
<keyword evidence="11" id="KW-1185">Reference proteome</keyword>
<name>A0A6A3V6G5_9STRA</name>
<feature type="transmembrane region" description="Helical" evidence="8">
    <location>
        <begin position="68"/>
        <end position="85"/>
    </location>
</feature>
<evidence type="ECO:0000256" key="3">
    <source>
        <dbReference type="ARBA" id="ARBA00022448"/>
    </source>
</evidence>
<evidence type="ECO:0000313" key="9">
    <source>
        <dbReference type="EMBL" id="KAE8956821.1"/>
    </source>
</evidence>
<dbReference type="Proteomes" id="UP000433483">
    <property type="component" value="Unassembled WGS sequence"/>
</dbReference>
<dbReference type="Gene3D" id="1.20.1080.10">
    <property type="entry name" value="Glycerol uptake facilitator protein"/>
    <property type="match status" value="1"/>
</dbReference>
<dbReference type="PRINTS" id="PR00783">
    <property type="entry name" value="MINTRINSICP"/>
</dbReference>
<evidence type="ECO:0000313" key="11">
    <source>
        <dbReference type="Proteomes" id="UP000433483"/>
    </source>
</evidence>
<evidence type="ECO:0000256" key="2">
    <source>
        <dbReference type="ARBA" id="ARBA00006175"/>
    </source>
</evidence>
<feature type="transmembrane region" description="Helical" evidence="8">
    <location>
        <begin position="97"/>
        <end position="116"/>
    </location>
</feature>
<comment type="caution">
    <text evidence="10">The sequence shown here is derived from an EMBL/GenBank/DDBJ whole genome shotgun (WGS) entry which is preliminary data.</text>
</comment>
<evidence type="ECO:0000313" key="12">
    <source>
        <dbReference type="Proteomes" id="UP000460718"/>
    </source>
</evidence>
<dbReference type="EMBL" id="QXFW01007587">
    <property type="protein sequence ID" value="KAE8956821.1"/>
    <property type="molecule type" value="Genomic_DNA"/>
</dbReference>
<dbReference type="GO" id="GO:0005886">
    <property type="term" value="C:plasma membrane"/>
    <property type="evidence" value="ECO:0007669"/>
    <property type="project" value="TreeGrafter"/>
</dbReference>
<sequence>MSPLPSTQTPDVASPSAAPLPFDDLADKAENGYASMPLTPKAATGFAPEAKRTGLARFAVQSVHMRECFAEFLGTFVMIVFGMGVNNQVTNSQDANGTWLSINMCWGIGVLIGVYCSEGVSGAHLNTAVTLAHCVYGRLPWWKAPGYMISQLLGAFIGAFVIYVMQYQNLNVIDPNRETTQSSFSTYPSDNISNYTAFYTDATVRPAPWALRSPSVS</sequence>
<dbReference type="PANTHER" id="PTHR43829:SF9">
    <property type="entry name" value="AQUAPORIN-9"/>
    <property type="match status" value="1"/>
</dbReference>
<dbReference type="AlphaFoldDB" id="A0A6A3V6G5"/>
<keyword evidence="6 8" id="KW-0472">Membrane</keyword>
<evidence type="ECO:0000256" key="6">
    <source>
        <dbReference type="ARBA" id="ARBA00023136"/>
    </source>
</evidence>
<comment type="similarity">
    <text evidence="2 7">Belongs to the MIP/aquaporin (TC 1.A.8) family.</text>
</comment>
<feature type="transmembrane region" description="Helical" evidence="8">
    <location>
        <begin position="147"/>
        <end position="165"/>
    </location>
</feature>
<organism evidence="10 11">
    <name type="scientific">Phytophthora fragariae</name>
    <dbReference type="NCBI Taxonomy" id="53985"/>
    <lineage>
        <taxon>Eukaryota</taxon>
        <taxon>Sar</taxon>
        <taxon>Stramenopiles</taxon>
        <taxon>Oomycota</taxon>
        <taxon>Peronosporomycetes</taxon>
        <taxon>Peronosporales</taxon>
        <taxon>Peronosporaceae</taxon>
        <taxon>Phytophthora</taxon>
    </lineage>
</organism>
<dbReference type="SUPFAM" id="SSF81338">
    <property type="entry name" value="Aquaporin-like"/>
    <property type="match status" value="1"/>
</dbReference>
<protein>
    <recommendedName>
        <fullName evidence="13">Aquaporin</fullName>
    </recommendedName>
</protein>
<evidence type="ECO:0000256" key="1">
    <source>
        <dbReference type="ARBA" id="ARBA00004141"/>
    </source>
</evidence>
<dbReference type="InterPro" id="IPR023271">
    <property type="entry name" value="Aquaporin-like"/>
</dbReference>
<dbReference type="InterPro" id="IPR050363">
    <property type="entry name" value="MIP/Aquaporin"/>
</dbReference>
<dbReference type="InterPro" id="IPR000425">
    <property type="entry name" value="MIP"/>
</dbReference>
<dbReference type="Proteomes" id="UP000460718">
    <property type="component" value="Unassembled WGS sequence"/>
</dbReference>
<dbReference type="EMBL" id="QXGB01007145">
    <property type="protein sequence ID" value="KAE9159595.1"/>
    <property type="molecule type" value="Genomic_DNA"/>
</dbReference>
<evidence type="ECO:0000313" key="10">
    <source>
        <dbReference type="EMBL" id="KAE9159595.1"/>
    </source>
</evidence>
<evidence type="ECO:0000256" key="5">
    <source>
        <dbReference type="ARBA" id="ARBA00022989"/>
    </source>
</evidence>
<keyword evidence="4 7" id="KW-0812">Transmembrane</keyword>
<comment type="subcellular location">
    <subcellularLocation>
        <location evidence="1">Membrane</location>
        <topology evidence="1">Multi-pass membrane protein</topology>
    </subcellularLocation>
</comment>
<keyword evidence="5 8" id="KW-1133">Transmembrane helix</keyword>
<evidence type="ECO:0008006" key="13">
    <source>
        <dbReference type="Google" id="ProtNLM"/>
    </source>
</evidence>
<evidence type="ECO:0000256" key="4">
    <source>
        <dbReference type="ARBA" id="ARBA00022692"/>
    </source>
</evidence>
<evidence type="ECO:0000256" key="8">
    <source>
        <dbReference type="SAM" id="Phobius"/>
    </source>
</evidence>
<dbReference type="PANTHER" id="PTHR43829">
    <property type="entry name" value="AQUAPORIN OR AQUAGLYCEROPORIN RELATED"/>
    <property type="match status" value="1"/>
</dbReference>
<keyword evidence="3 7" id="KW-0813">Transport</keyword>
<reference evidence="10 11" key="1">
    <citation type="submission" date="2018-08" db="EMBL/GenBank/DDBJ databases">
        <title>Genomic investigation of the strawberry pathogen Phytophthora fragariae indicates pathogenicity is determined by transcriptional variation in three key races.</title>
        <authorList>
            <person name="Adams T.M."/>
            <person name="Armitage A.D."/>
            <person name="Sobczyk M.K."/>
            <person name="Bates H.J."/>
            <person name="Dunwell J.M."/>
            <person name="Nellist C.F."/>
            <person name="Harrison R.J."/>
        </authorList>
    </citation>
    <scope>NUCLEOTIDE SEQUENCE [LARGE SCALE GENOMIC DNA]</scope>
    <source>
        <strain evidence="10 11">NOV-27</strain>
        <strain evidence="9 12">SCRP245</strain>
    </source>
</reference>
<dbReference type="GO" id="GO:0015250">
    <property type="term" value="F:water channel activity"/>
    <property type="evidence" value="ECO:0007669"/>
    <property type="project" value="TreeGrafter"/>
</dbReference>
<dbReference type="GO" id="GO:0015254">
    <property type="term" value="F:glycerol channel activity"/>
    <property type="evidence" value="ECO:0007669"/>
    <property type="project" value="TreeGrafter"/>
</dbReference>
<dbReference type="Pfam" id="PF00230">
    <property type="entry name" value="MIP"/>
    <property type="match status" value="1"/>
</dbReference>